<name>A0A4R8I7T5_9FLAO</name>
<proteinExistence type="predicted"/>
<comment type="caution">
    <text evidence="1">The sequence shown here is derived from an EMBL/GenBank/DDBJ whole genome shotgun (WGS) entry which is preliminary data.</text>
</comment>
<dbReference type="RefSeq" id="WP_133944802.1">
    <property type="nucleotide sequence ID" value="NZ_SOEO01000002.1"/>
</dbReference>
<reference evidence="1 2" key="1">
    <citation type="submission" date="2019-03" db="EMBL/GenBank/DDBJ databases">
        <title>Genomic Encyclopedia of Type Strains, Phase III (KMG-III): the genomes of soil and plant-associated and newly described type strains.</title>
        <authorList>
            <person name="Whitman W."/>
        </authorList>
    </citation>
    <scope>NUCLEOTIDE SEQUENCE [LARGE SCALE GENOMIC DNA]</scope>
    <source>
        <strain evidence="1 2">CGMCC 1.12802</strain>
    </source>
</reference>
<evidence type="ECO:0000313" key="1">
    <source>
        <dbReference type="EMBL" id="TDX84729.1"/>
    </source>
</evidence>
<sequence>MEVDIIIKSFNRAFYLDKVLFSIGKFVTGFKNIIILDDGTPEILLSKITEKYPFVEIRKSTNHQEKSDKILRNQEIDGYKIPSELWINTVKNATENVLVIEDDVWFTDFIDLEKISKEMTANNVHLTKIGWQSDVRFWNNLEENQISENLISQNSTKLFTSNRWVMDLVLHNRYKFFSLLCRLRLANNQSINEYYNFGSILMGLYRKDFWIYTWQDSAGRVNEKDLLKNSTAWYHRFKKNKSAICRTTKEYLKTTYISSATNSYHRYNINFNVLAFNNDLNQRWLNGEMDVIENFPNDYSRTYLSHFLNDDKKALFYQWSDVFIKKFGKDPSLQ</sequence>
<keyword evidence="2" id="KW-1185">Reference proteome</keyword>
<accession>A0A4R8I7T5</accession>
<protein>
    <recommendedName>
        <fullName evidence="3">Glycosyl transferase family 2</fullName>
    </recommendedName>
</protein>
<dbReference type="OrthoDB" id="1309140at2"/>
<organism evidence="1 2">
    <name type="scientific">Epilithonimonas xixisoli</name>
    <dbReference type="NCBI Taxonomy" id="1476462"/>
    <lineage>
        <taxon>Bacteria</taxon>
        <taxon>Pseudomonadati</taxon>
        <taxon>Bacteroidota</taxon>
        <taxon>Flavobacteriia</taxon>
        <taxon>Flavobacteriales</taxon>
        <taxon>Weeksellaceae</taxon>
        <taxon>Chryseobacterium group</taxon>
        <taxon>Epilithonimonas</taxon>
    </lineage>
</organism>
<dbReference type="Proteomes" id="UP000295313">
    <property type="component" value="Unassembled WGS sequence"/>
</dbReference>
<dbReference type="AlphaFoldDB" id="A0A4R8I7T5"/>
<gene>
    <name evidence="1" type="ORF">B0I22_2361</name>
</gene>
<evidence type="ECO:0000313" key="2">
    <source>
        <dbReference type="Proteomes" id="UP000295313"/>
    </source>
</evidence>
<dbReference type="EMBL" id="SOEO01000002">
    <property type="protein sequence ID" value="TDX84729.1"/>
    <property type="molecule type" value="Genomic_DNA"/>
</dbReference>
<evidence type="ECO:0008006" key="3">
    <source>
        <dbReference type="Google" id="ProtNLM"/>
    </source>
</evidence>